<dbReference type="InterPro" id="IPR004522">
    <property type="entry name" value="Asn-tRNA-ligase"/>
</dbReference>
<keyword evidence="11" id="KW-0007">Acetylation</keyword>
<keyword evidence="10" id="KW-0809">Transit peptide</keyword>
<dbReference type="InterPro" id="IPR002312">
    <property type="entry name" value="Asp/Asn-tRNA-synth_IIb"/>
</dbReference>
<dbReference type="CDD" id="cd00776">
    <property type="entry name" value="AsxRS_core"/>
    <property type="match status" value="1"/>
</dbReference>
<comment type="catalytic activity">
    <reaction evidence="14">
        <text>tRNA(Asn) + L-asparagine + ATP = L-asparaginyl-tRNA(Asn) + AMP + diphosphate + H(+)</text>
        <dbReference type="Rhea" id="RHEA:11180"/>
        <dbReference type="Rhea" id="RHEA-COMP:9659"/>
        <dbReference type="Rhea" id="RHEA-COMP:9674"/>
        <dbReference type="ChEBI" id="CHEBI:15378"/>
        <dbReference type="ChEBI" id="CHEBI:30616"/>
        <dbReference type="ChEBI" id="CHEBI:33019"/>
        <dbReference type="ChEBI" id="CHEBI:58048"/>
        <dbReference type="ChEBI" id="CHEBI:78442"/>
        <dbReference type="ChEBI" id="CHEBI:78515"/>
        <dbReference type="ChEBI" id="CHEBI:456215"/>
        <dbReference type="EC" id="6.1.1.22"/>
    </reaction>
</comment>
<dbReference type="GO" id="GO:0005524">
    <property type="term" value="F:ATP binding"/>
    <property type="evidence" value="ECO:0007669"/>
    <property type="project" value="UniProtKB-KW"/>
</dbReference>
<dbReference type="FunFam" id="2.40.50.140:FF:000310">
    <property type="entry name" value="Probable asparagine--tRNA ligase, mitochondrial"/>
    <property type="match status" value="1"/>
</dbReference>
<dbReference type="GO" id="GO:0005829">
    <property type="term" value="C:cytosol"/>
    <property type="evidence" value="ECO:0007669"/>
    <property type="project" value="Ensembl"/>
</dbReference>
<dbReference type="InterPro" id="IPR045864">
    <property type="entry name" value="aa-tRNA-synth_II/BPL/LPL"/>
</dbReference>
<dbReference type="SUPFAM" id="SSF50249">
    <property type="entry name" value="Nucleic acid-binding proteins"/>
    <property type="match status" value="1"/>
</dbReference>
<evidence type="ECO:0000256" key="9">
    <source>
        <dbReference type="ARBA" id="ARBA00022917"/>
    </source>
</evidence>
<evidence type="ECO:0000256" key="14">
    <source>
        <dbReference type="ARBA" id="ARBA00047844"/>
    </source>
</evidence>
<proteinExistence type="inferred from homology"/>
<evidence type="ECO:0000256" key="10">
    <source>
        <dbReference type="ARBA" id="ARBA00022946"/>
    </source>
</evidence>
<dbReference type="PANTHER" id="PTHR22594">
    <property type="entry name" value="ASPARTYL/LYSYL-TRNA SYNTHETASE"/>
    <property type="match status" value="1"/>
</dbReference>
<comment type="subunit">
    <text evidence="3">Homodimer.</text>
</comment>
<keyword evidence="9" id="KW-0648">Protein biosynthesis</keyword>
<evidence type="ECO:0000256" key="12">
    <source>
        <dbReference type="ARBA" id="ARBA00023128"/>
    </source>
</evidence>
<keyword evidence="13" id="KW-0030">Aminoacyl-tRNA synthetase</keyword>
<dbReference type="InterPro" id="IPR012340">
    <property type="entry name" value="NA-bd_OB-fold"/>
</dbReference>
<evidence type="ECO:0000256" key="1">
    <source>
        <dbReference type="ARBA" id="ARBA00004305"/>
    </source>
</evidence>
<dbReference type="Pfam" id="PF00152">
    <property type="entry name" value="tRNA-synt_2"/>
    <property type="match status" value="1"/>
</dbReference>
<accession>A0A2K6CNS3</accession>
<dbReference type="GO" id="GO:0005654">
    <property type="term" value="C:nucleoplasm"/>
    <property type="evidence" value="ECO:0007669"/>
    <property type="project" value="Ensembl"/>
</dbReference>
<dbReference type="GeneTree" id="ENSGT01030000234618"/>
<dbReference type="NCBIfam" id="NF003037">
    <property type="entry name" value="PRK03932.1"/>
    <property type="match status" value="1"/>
</dbReference>
<dbReference type="PRINTS" id="PR01042">
    <property type="entry name" value="TRNASYNTHASP"/>
</dbReference>
<feature type="domain" description="Aminoacyl-transfer RNA synthetases class-II family profile" evidence="17">
    <location>
        <begin position="156"/>
        <end position="467"/>
    </location>
</feature>
<dbReference type="InterPro" id="IPR004364">
    <property type="entry name" value="Aa-tRNA-synt_II"/>
</dbReference>
<reference evidence="18" key="1">
    <citation type="submission" date="2025-08" db="UniProtKB">
        <authorList>
            <consortium name="Ensembl"/>
        </authorList>
    </citation>
    <scope>IDENTIFICATION</scope>
</reference>
<evidence type="ECO:0000256" key="5">
    <source>
        <dbReference type="ARBA" id="ARBA00013291"/>
    </source>
</evidence>
<evidence type="ECO:0000256" key="2">
    <source>
        <dbReference type="ARBA" id="ARBA00008226"/>
    </source>
</evidence>
<evidence type="ECO:0000256" key="13">
    <source>
        <dbReference type="ARBA" id="ARBA00023146"/>
    </source>
</evidence>
<keyword evidence="12" id="KW-0496">Mitochondrion</keyword>
<evidence type="ECO:0000256" key="15">
    <source>
        <dbReference type="ARBA" id="ARBA00058292"/>
    </source>
</evidence>
<dbReference type="Gene3D" id="3.30.930.10">
    <property type="entry name" value="Bira Bifunctional Protein, Domain 2"/>
    <property type="match status" value="1"/>
</dbReference>
<gene>
    <name evidence="18" type="primary">NARS2</name>
</gene>
<evidence type="ECO:0000313" key="19">
    <source>
        <dbReference type="Proteomes" id="UP000233120"/>
    </source>
</evidence>
<evidence type="ECO:0000256" key="6">
    <source>
        <dbReference type="ARBA" id="ARBA00022598"/>
    </source>
</evidence>
<name>A0A2K6CNS3_MACNE</name>
<evidence type="ECO:0000256" key="7">
    <source>
        <dbReference type="ARBA" id="ARBA00022741"/>
    </source>
</evidence>
<keyword evidence="6" id="KW-0436">Ligase</keyword>
<dbReference type="InterPro" id="IPR006195">
    <property type="entry name" value="aa-tRNA-synth_II"/>
</dbReference>
<organism evidence="18 19">
    <name type="scientific">Macaca nemestrina</name>
    <name type="common">Pig-tailed macaque</name>
    <dbReference type="NCBI Taxonomy" id="9545"/>
    <lineage>
        <taxon>Eukaryota</taxon>
        <taxon>Metazoa</taxon>
        <taxon>Chordata</taxon>
        <taxon>Craniata</taxon>
        <taxon>Vertebrata</taxon>
        <taxon>Euteleostomi</taxon>
        <taxon>Mammalia</taxon>
        <taxon>Eutheria</taxon>
        <taxon>Euarchontoglires</taxon>
        <taxon>Primates</taxon>
        <taxon>Haplorrhini</taxon>
        <taxon>Catarrhini</taxon>
        <taxon>Cercopithecidae</taxon>
        <taxon>Cercopithecinae</taxon>
        <taxon>Macaca</taxon>
    </lineage>
</organism>
<evidence type="ECO:0000256" key="16">
    <source>
        <dbReference type="ARBA" id="ARBA00080216"/>
    </source>
</evidence>
<dbReference type="InterPro" id="IPR004365">
    <property type="entry name" value="NA-bd_OB_tRNA"/>
</dbReference>
<evidence type="ECO:0000259" key="17">
    <source>
        <dbReference type="PROSITE" id="PS50862"/>
    </source>
</evidence>
<protein>
    <recommendedName>
        <fullName evidence="5">Asparaginyl-tRNA synthetase</fullName>
        <ecNumber evidence="4">6.1.1.22</ecNumber>
    </recommendedName>
    <alternativeName>
        <fullName evidence="16">Asparagine--tRNA ligase, mitochondrial</fullName>
    </alternativeName>
</protein>
<evidence type="ECO:0000313" key="18">
    <source>
        <dbReference type="Ensembl" id="ENSMNEP00000025313.1"/>
    </source>
</evidence>
<dbReference type="Gene3D" id="2.40.50.140">
    <property type="entry name" value="Nucleic acid-binding proteins"/>
    <property type="match status" value="1"/>
</dbReference>
<comment type="similarity">
    <text evidence="2">Belongs to the class-II aminoacyl-tRNA synthetase family.</text>
</comment>
<comment type="function">
    <text evidence="15">Mitochondrial aminoacyl-tRNA synthetase that catalyzes the specific attachment of the asparagine amino acid (aa) to the homologous transfer RNA (tRNA), further participating in protein synthesis. The reaction occurs in a two steps: asparagine is first activated by ATP to form Asn-AMP and then transferred to the acceptor end of tRNA(Asn).</text>
</comment>
<dbReference type="GO" id="GO:0006421">
    <property type="term" value="P:asparaginyl-tRNA aminoacylation"/>
    <property type="evidence" value="ECO:0007669"/>
    <property type="project" value="InterPro"/>
</dbReference>
<evidence type="ECO:0000256" key="11">
    <source>
        <dbReference type="ARBA" id="ARBA00022990"/>
    </source>
</evidence>
<dbReference type="STRING" id="9545.ENSMNEP00000025313"/>
<dbReference type="Pfam" id="PF01336">
    <property type="entry name" value="tRNA_anti-codon"/>
    <property type="match status" value="1"/>
</dbReference>
<reference evidence="18" key="2">
    <citation type="submission" date="2025-09" db="UniProtKB">
        <authorList>
            <consortium name="Ensembl"/>
        </authorList>
    </citation>
    <scope>IDENTIFICATION</scope>
</reference>
<dbReference type="SUPFAM" id="SSF55681">
    <property type="entry name" value="Class II aaRS and biotin synthetases"/>
    <property type="match status" value="1"/>
</dbReference>
<dbReference type="Proteomes" id="UP000233120">
    <property type="component" value="Unassembled WGS sequence"/>
</dbReference>
<dbReference type="GO" id="GO:0005759">
    <property type="term" value="C:mitochondrial matrix"/>
    <property type="evidence" value="ECO:0007669"/>
    <property type="project" value="UniProtKB-SubCell"/>
</dbReference>
<keyword evidence="7" id="KW-0547">Nucleotide-binding</keyword>
<comment type="subcellular location">
    <subcellularLocation>
        <location evidence="1">Mitochondrion matrix</location>
    </subcellularLocation>
</comment>
<dbReference type="GO" id="GO:0004816">
    <property type="term" value="F:asparagine-tRNA ligase activity"/>
    <property type="evidence" value="ECO:0007669"/>
    <property type="project" value="UniProtKB-EC"/>
</dbReference>
<evidence type="ECO:0000256" key="3">
    <source>
        <dbReference type="ARBA" id="ARBA00011738"/>
    </source>
</evidence>
<sequence length="530" mass="60140">MLGVRCLLRSVRFCSSAPFPRHKPSAKLSVRDALGAQNTSGERIKVQGWIRSVRSQKEVLFLHVNDGSSLESLQIVADSSLDSRELTFGSSVEIQGQLVKSPSKRQNVELKAEKIKIIGNCDAKAFPIKYKERHPLEYLRQYPHFRCRTNVLGSILRIRSEATAAIHSFFKDSGFIHIHTPIITSNDSEGAGELFQLEPSGKLKVPEENFFNVPAFLTVSGQLHLEVMSGAFTQVFTFGPTFRAENSQSRRHLAEFYMVEAEISFVNSLQDLMQVIEELFKATAMMVLSNCPEDVELCHKFIAPGQKDRLEHMLKNNFLIISYTEAVEILKQASQNFTFTPEWGVNLQTEHEKYLVKHCGNIPVFIINYPLAIKPFYMRDNEDGPQHTVAAVDLLVPGVGELFGGGLREERYHFLEERLARSGLTEVYQWYLDLRRFGSVPHGGFGMGFERYLQCILGVDNIKDVIPFPRKRKNNSFQLLLLVDTGPWRCLQVIGLHLLSFFGFQLLLLVDTGPWRCLQVIGLHLLSFFG</sequence>
<evidence type="ECO:0000256" key="4">
    <source>
        <dbReference type="ARBA" id="ARBA00012816"/>
    </source>
</evidence>
<dbReference type="AlphaFoldDB" id="A0A2K6CNS3"/>
<dbReference type="PROSITE" id="PS50862">
    <property type="entry name" value="AA_TRNA_LIGASE_II"/>
    <property type="match status" value="1"/>
</dbReference>
<dbReference type="PANTHER" id="PTHR22594:SF34">
    <property type="entry name" value="ASPARAGINE--TRNA LIGASE, MITOCHONDRIAL-RELATED"/>
    <property type="match status" value="1"/>
</dbReference>
<keyword evidence="19" id="KW-1185">Reference proteome</keyword>
<evidence type="ECO:0000256" key="8">
    <source>
        <dbReference type="ARBA" id="ARBA00022840"/>
    </source>
</evidence>
<dbReference type="NCBIfam" id="TIGR00457">
    <property type="entry name" value="asnS"/>
    <property type="match status" value="1"/>
</dbReference>
<dbReference type="Bgee" id="ENSMNEG00000036144">
    <property type="expression patterns" value="Expressed in heart and 12 other cell types or tissues"/>
</dbReference>
<dbReference type="CDD" id="cd04318">
    <property type="entry name" value="EcAsnRS_like_N"/>
    <property type="match status" value="1"/>
</dbReference>
<dbReference type="FunFam" id="3.30.930.10:FF:000075">
    <property type="entry name" value="probable asparagine--tRNA ligase, mitochondrial isoform X1"/>
    <property type="match status" value="1"/>
</dbReference>
<dbReference type="GO" id="GO:0003676">
    <property type="term" value="F:nucleic acid binding"/>
    <property type="evidence" value="ECO:0007669"/>
    <property type="project" value="InterPro"/>
</dbReference>
<dbReference type="Ensembl" id="ENSMNET00000049588.1">
    <property type="protein sequence ID" value="ENSMNEP00000025313.1"/>
    <property type="gene ID" value="ENSMNEG00000036144.1"/>
</dbReference>
<dbReference type="EC" id="6.1.1.22" evidence="4"/>
<dbReference type="HAMAP" id="MF_00534">
    <property type="entry name" value="Asn_tRNA_synth"/>
    <property type="match status" value="1"/>
</dbReference>
<keyword evidence="8" id="KW-0067">ATP-binding</keyword>